<reference evidence="13 14" key="1">
    <citation type="submission" date="2019-04" db="EMBL/GenBank/DDBJ databases">
        <title>Microbes associate with the intestines of laboratory mice.</title>
        <authorList>
            <person name="Navarre W."/>
            <person name="Wong E."/>
            <person name="Huang K."/>
            <person name="Tropini C."/>
            <person name="Ng K."/>
            <person name="Yu B."/>
        </authorList>
    </citation>
    <scope>NUCLEOTIDE SEQUENCE [LARGE SCALE GENOMIC DNA]</scope>
    <source>
        <strain evidence="13 14">NM07_P-09</strain>
    </source>
</reference>
<keyword evidence="8" id="KW-0274">FAD</keyword>
<keyword evidence="6" id="KW-0548">Nucleotidyltransferase</keyword>
<evidence type="ECO:0000256" key="11">
    <source>
        <dbReference type="ARBA" id="ARBA00049494"/>
    </source>
</evidence>
<evidence type="ECO:0000313" key="14">
    <source>
        <dbReference type="Proteomes" id="UP000310263"/>
    </source>
</evidence>
<comment type="catalytic activity">
    <reaction evidence="11">
        <text>FMN + ATP + H(+) = FAD + diphosphate</text>
        <dbReference type="Rhea" id="RHEA:17237"/>
        <dbReference type="ChEBI" id="CHEBI:15378"/>
        <dbReference type="ChEBI" id="CHEBI:30616"/>
        <dbReference type="ChEBI" id="CHEBI:33019"/>
        <dbReference type="ChEBI" id="CHEBI:57692"/>
        <dbReference type="ChEBI" id="CHEBI:58210"/>
        <dbReference type="EC" id="2.7.7.2"/>
    </reaction>
</comment>
<dbReference type="SMART" id="SM00904">
    <property type="entry name" value="Flavokinase"/>
    <property type="match status" value="1"/>
</dbReference>
<dbReference type="InterPro" id="IPR023468">
    <property type="entry name" value="Riboflavin_kinase"/>
</dbReference>
<dbReference type="InterPro" id="IPR014729">
    <property type="entry name" value="Rossmann-like_a/b/a_fold"/>
</dbReference>
<keyword evidence="9" id="KW-0067">ATP-binding</keyword>
<evidence type="ECO:0000256" key="2">
    <source>
        <dbReference type="ARBA" id="ARBA00010214"/>
    </source>
</evidence>
<keyword evidence="14" id="KW-1185">Reference proteome</keyword>
<organism evidence="13 14">
    <name type="scientific">Muricaecibacterium torontonense</name>
    <dbReference type="NCBI Taxonomy" id="3032871"/>
    <lineage>
        <taxon>Bacteria</taxon>
        <taxon>Bacillati</taxon>
        <taxon>Actinomycetota</taxon>
        <taxon>Coriobacteriia</taxon>
        <taxon>Coriobacteriales</taxon>
        <taxon>Atopobiaceae</taxon>
        <taxon>Muricaecibacterium</taxon>
    </lineage>
</organism>
<dbReference type="SUPFAM" id="SSF52374">
    <property type="entry name" value="Nucleotidylyl transferase"/>
    <property type="match status" value="1"/>
</dbReference>
<protein>
    <submittedName>
        <fullName evidence="13">Riboflavin biosynthesis protein RibF</fullName>
    </submittedName>
</protein>
<dbReference type="GO" id="GO:0003919">
    <property type="term" value="F:FMN adenylyltransferase activity"/>
    <property type="evidence" value="ECO:0007669"/>
    <property type="project" value="UniProtKB-EC"/>
</dbReference>
<proteinExistence type="inferred from homology"/>
<evidence type="ECO:0000256" key="1">
    <source>
        <dbReference type="ARBA" id="ARBA00004726"/>
    </source>
</evidence>
<dbReference type="UniPathway" id="UPA00277">
    <property type="reaction ID" value="UER00407"/>
</dbReference>
<dbReference type="NCBIfam" id="TIGR00125">
    <property type="entry name" value="cyt_tran_rel"/>
    <property type="match status" value="1"/>
</dbReference>
<gene>
    <name evidence="13" type="ORF">E5334_06730</name>
</gene>
<comment type="pathway">
    <text evidence="1">Cofactor biosynthesis; FAD biosynthesis; FAD from FMN: step 1/1.</text>
</comment>
<evidence type="ECO:0000256" key="3">
    <source>
        <dbReference type="ARBA" id="ARBA00022630"/>
    </source>
</evidence>
<comment type="caution">
    <text evidence="13">The sequence shown here is derived from an EMBL/GenBank/DDBJ whole genome shotgun (WGS) entry which is preliminary data.</text>
</comment>
<dbReference type="CDD" id="cd02064">
    <property type="entry name" value="FAD_synthetase_N"/>
    <property type="match status" value="1"/>
</dbReference>
<evidence type="ECO:0000256" key="9">
    <source>
        <dbReference type="ARBA" id="ARBA00022840"/>
    </source>
</evidence>
<accession>A0A4S2EYT8</accession>
<dbReference type="InterPro" id="IPR004821">
    <property type="entry name" value="Cyt_trans-like"/>
</dbReference>
<keyword evidence="4" id="KW-0288">FMN</keyword>
<dbReference type="GO" id="GO:0006747">
    <property type="term" value="P:FAD biosynthetic process"/>
    <property type="evidence" value="ECO:0007669"/>
    <property type="project" value="UniProtKB-UniPathway"/>
</dbReference>
<dbReference type="InterPro" id="IPR023465">
    <property type="entry name" value="Riboflavin_kinase_dom_sf"/>
</dbReference>
<dbReference type="PANTHER" id="PTHR22749">
    <property type="entry name" value="RIBOFLAVIN KINASE/FMN ADENYLYLTRANSFERASE"/>
    <property type="match status" value="1"/>
</dbReference>
<evidence type="ECO:0000256" key="7">
    <source>
        <dbReference type="ARBA" id="ARBA00022741"/>
    </source>
</evidence>
<name>A0A4S2EYT8_9ACTN</name>
<dbReference type="Gene3D" id="2.40.30.30">
    <property type="entry name" value="Riboflavin kinase-like"/>
    <property type="match status" value="1"/>
</dbReference>
<feature type="domain" description="Riboflavin kinase" evidence="12">
    <location>
        <begin position="232"/>
        <end position="361"/>
    </location>
</feature>
<evidence type="ECO:0000313" key="13">
    <source>
        <dbReference type="EMBL" id="TGY61696.1"/>
    </source>
</evidence>
<dbReference type="InterPro" id="IPR015864">
    <property type="entry name" value="FAD_synthase"/>
</dbReference>
<keyword evidence="7" id="KW-0547">Nucleotide-binding</keyword>
<evidence type="ECO:0000256" key="8">
    <source>
        <dbReference type="ARBA" id="ARBA00022827"/>
    </source>
</evidence>
<dbReference type="GO" id="GO:0008531">
    <property type="term" value="F:riboflavin kinase activity"/>
    <property type="evidence" value="ECO:0007669"/>
    <property type="project" value="UniProtKB-EC"/>
</dbReference>
<dbReference type="Pfam" id="PF06574">
    <property type="entry name" value="FAD_syn"/>
    <property type="match status" value="1"/>
</dbReference>
<dbReference type="Pfam" id="PF01687">
    <property type="entry name" value="Flavokinase"/>
    <property type="match status" value="1"/>
</dbReference>
<dbReference type="Gene3D" id="3.40.50.620">
    <property type="entry name" value="HUPs"/>
    <property type="match status" value="1"/>
</dbReference>
<dbReference type="GO" id="GO:0009231">
    <property type="term" value="P:riboflavin biosynthetic process"/>
    <property type="evidence" value="ECO:0007669"/>
    <property type="project" value="InterPro"/>
</dbReference>
<dbReference type="SUPFAM" id="SSF82114">
    <property type="entry name" value="Riboflavin kinase-like"/>
    <property type="match status" value="1"/>
</dbReference>
<evidence type="ECO:0000259" key="12">
    <source>
        <dbReference type="SMART" id="SM00904"/>
    </source>
</evidence>
<dbReference type="GO" id="GO:0005524">
    <property type="term" value="F:ATP binding"/>
    <property type="evidence" value="ECO:0007669"/>
    <property type="project" value="UniProtKB-KW"/>
</dbReference>
<keyword evidence="3" id="KW-0285">Flavoprotein</keyword>
<sequence length="372" mass="39955">MASGKRAGAIWCVRPIWCEASRGCGVEALGSPRDALVRSLGLECTLPAPKPCQWGWRYGQIDPHEHCVLVIGAFDGVHRGHQDLIRQGALQARELGVPLVILTFDPDPSAVLGTPEPQLLLTQDRFRQLWALGPQELRVCAFTEKLAALSPEEFLDRAVFGDGLSPCLVCVGEGFALGAQGKGTVPYLSSLGKARGFRLLAQPLLSLEGAPVSATRIRQEIASGDTLKAARLLGRRPFVRGTVMRGRGQGTSFGFPTANLMCAPGTALPASGVFAGFGVLDGSAWPAAINVGEPPTFKSQGLQSSQGFLEATLLGFSQDIYGDSMAIVLYERLRPSRPFDSFEELVATVRTNMDQVRERYGEGPLKLISPVR</sequence>
<dbReference type="EMBL" id="SRYE01000004">
    <property type="protein sequence ID" value="TGY61696.1"/>
    <property type="molecule type" value="Genomic_DNA"/>
</dbReference>
<evidence type="ECO:0000256" key="10">
    <source>
        <dbReference type="ARBA" id="ARBA00047880"/>
    </source>
</evidence>
<dbReference type="OrthoDB" id="9803667at2"/>
<evidence type="ECO:0000256" key="6">
    <source>
        <dbReference type="ARBA" id="ARBA00022695"/>
    </source>
</evidence>
<evidence type="ECO:0000256" key="5">
    <source>
        <dbReference type="ARBA" id="ARBA00022679"/>
    </source>
</evidence>
<comment type="catalytic activity">
    <reaction evidence="10">
        <text>riboflavin + ATP = FMN + ADP + H(+)</text>
        <dbReference type="Rhea" id="RHEA:14357"/>
        <dbReference type="ChEBI" id="CHEBI:15378"/>
        <dbReference type="ChEBI" id="CHEBI:30616"/>
        <dbReference type="ChEBI" id="CHEBI:57986"/>
        <dbReference type="ChEBI" id="CHEBI:58210"/>
        <dbReference type="ChEBI" id="CHEBI:456216"/>
        <dbReference type="EC" id="2.7.1.26"/>
    </reaction>
</comment>
<dbReference type="Proteomes" id="UP000310263">
    <property type="component" value="Unassembled WGS sequence"/>
</dbReference>
<dbReference type="GO" id="GO:0009398">
    <property type="term" value="P:FMN biosynthetic process"/>
    <property type="evidence" value="ECO:0007669"/>
    <property type="project" value="TreeGrafter"/>
</dbReference>
<dbReference type="AlphaFoldDB" id="A0A4S2EYT8"/>
<evidence type="ECO:0000256" key="4">
    <source>
        <dbReference type="ARBA" id="ARBA00022643"/>
    </source>
</evidence>
<comment type="similarity">
    <text evidence="2">Belongs to the RibF family.</text>
</comment>
<dbReference type="InterPro" id="IPR015865">
    <property type="entry name" value="Riboflavin_kinase_bac/euk"/>
</dbReference>
<dbReference type="PANTHER" id="PTHR22749:SF6">
    <property type="entry name" value="RIBOFLAVIN KINASE"/>
    <property type="match status" value="1"/>
</dbReference>
<keyword evidence="5" id="KW-0808">Transferase</keyword>